<organism evidence="1">
    <name type="scientific">freshwater metagenome</name>
    <dbReference type="NCBI Taxonomy" id="449393"/>
    <lineage>
        <taxon>unclassified sequences</taxon>
        <taxon>metagenomes</taxon>
        <taxon>ecological metagenomes</taxon>
    </lineage>
</organism>
<protein>
    <submittedName>
        <fullName evidence="1">Unannotated protein</fullName>
    </submittedName>
</protein>
<proteinExistence type="predicted"/>
<accession>A0A6J6ND57</accession>
<evidence type="ECO:0000313" key="1">
    <source>
        <dbReference type="EMBL" id="CAB4682894.1"/>
    </source>
</evidence>
<gene>
    <name evidence="1" type="ORF">UFOPK2399_00069</name>
</gene>
<dbReference type="EMBL" id="CAEZXP010000001">
    <property type="protein sequence ID" value="CAB4682894.1"/>
    <property type="molecule type" value="Genomic_DNA"/>
</dbReference>
<sequence length="405" mass="43677">MTLEEIITHFRSGEPERYAEALQEAETVAAAPELPAGATDAILTAVRTPFPEVGPQRAEEVLMVLLARHAGEVTPADIAAAYTELPEVARAWALRVLAQAATDTSTATLAGLLEDKPNLPEAWWPILGPLEYTAKEADRLIRVLGEAISEERFRRNAALTLISYGKRGLLWSHAARLTEVALPHARVALSDLSNDLDASLHEDARRRLGMWSDLLAALATDDAREFLTGVAINPNPTIAVWGIIGLERAGADMPEGVIARAAANPAARIPLFAAFTELHGVDSIPAEHRTQVALAEGALANWLQDPNHLGTPPEAIEHLHTQEIQLPTNGSPGDVYVFRFRPAGAPVDNWLIGIAGPYARAEQPTVADYGYTYSVFCHQDECDVDEHISRIAHTVNASVAGSPGR</sequence>
<name>A0A6J6ND57_9ZZZZ</name>
<reference evidence="1" key="1">
    <citation type="submission" date="2020-05" db="EMBL/GenBank/DDBJ databases">
        <authorList>
            <person name="Chiriac C."/>
            <person name="Salcher M."/>
            <person name="Ghai R."/>
            <person name="Kavagutti S V."/>
        </authorList>
    </citation>
    <scope>NUCLEOTIDE SEQUENCE</scope>
</reference>
<dbReference type="AlphaFoldDB" id="A0A6J6ND57"/>